<dbReference type="GO" id="GO:0051301">
    <property type="term" value="P:cell division"/>
    <property type="evidence" value="ECO:0007669"/>
    <property type="project" value="UniProtKB-KW"/>
</dbReference>
<dbReference type="GO" id="GO:0005524">
    <property type="term" value="F:ATP binding"/>
    <property type="evidence" value="ECO:0007669"/>
    <property type="project" value="UniProtKB-KW"/>
</dbReference>
<feature type="domain" description="PPIase cyclophilin-type" evidence="14">
    <location>
        <begin position="103"/>
        <end position="254"/>
    </location>
</feature>
<dbReference type="InterPro" id="IPR027120">
    <property type="entry name" value="Smc2_ABC"/>
</dbReference>
<dbReference type="InterPro" id="IPR010935">
    <property type="entry name" value="SMC_hinge"/>
</dbReference>
<proteinExistence type="inferred from homology"/>
<keyword evidence="9" id="KW-0539">Nucleus</keyword>
<dbReference type="PROSITE" id="PS50072">
    <property type="entry name" value="CSA_PPIASE_2"/>
    <property type="match status" value="1"/>
</dbReference>
<dbReference type="InterPro" id="IPR002130">
    <property type="entry name" value="Cyclophilin-type_PPIase_dom"/>
</dbReference>
<keyword evidence="10" id="KW-0131">Cell cycle</keyword>
<dbReference type="Gene3D" id="1.20.1060.20">
    <property type="match status" value="1"/>
</dbReference>
<accession>A0AAD2PY86</accession>
<keyword evidence="5" id="KW-0498">Mitosis</keyword>
<comment type="similarity">
    <text evidence="2">Belongs to the SMC family. SMC2 subfamily.</text>
</comment>
<dbReference type="Gene3D" id="2.40.100.10">
    <property type="entry name" value="Cyclophilin-like"/>
    <property type="match status" value="1"/>
</dbReference>
<name>A0AAD2PY86_9STRA</name>
<gene>
    <name evidence="15" type="ORF">CYCCA115_LOCUS23673</name>
</gene>
<dbReference type="Gene3D" id="3.30.70.1620">
    <property type="match status" value="1"/>
</dbReference>
<feature type="coiled-coil region" evidence="11">
    <location>
        <begin position="1176"/>
        <end position="1231"/>
    </location>
</feature>
<feature type="compositionally biased region" description="Polar residues" evidence="12">
    <location>
        <begin position="1467"/>
        <end position="1490"/>
    </location>
</feature>
<dbReference type="GO" id="GO:0016887">
    <property type="term" value="F:ATP hydrolysis activity"/>
    <property type="evidence" value="ECO:0007669"/>
    <property type="project" value="InterPro"/>
</dbReference>
<dbReference type="SUPFAM" id="SSF52540">
    <property type="entry name" value="P-loop containing nucleoside triphosphate hydrolases"/>
    <property type="match status" value="1"/>
</dbReference>
<dbReference type="EMBL" id="CAKOGP040002424">
    <property type="protein sequence ID" value="CAJ1969374.1"/>
    <property type="molecule type" value="Genomic_DNA"/>
</dbReference>
<evidence type="ECO:0000256" key="1">
    <source>
        <dbReference type="ARBA" id="ARBA00004123"/>
    </source>
</evidence>
<feature type="region of interest" description="Disordered" evidence="12">
    <location>
        <begin position="569"/>
        <end position="598"/>
    </location>
</feature>
<evidence type="ECO:0000256" key="3">
    <source>
        <dbReference type="ARBA" id="ARBA00022618"/>
    </source>
</evidence>
<dbReference type="SUPFAM" id="SSF50891">
    <property type="entry name" value="Cyclophilin-like"/>
    <property type="match status" value="1"/>
</dbReference>
<dbReference type="FunFam" id="3.40.50.300:FF:000278">
    <property type="entry name" value="Structural maintenance of chromosomes 2"/>
    <property type="match status" value="1"/>
</dbReference>
<evidence type="ECO:0000256" key="10">
    <source>
        <dbReference type="ARBA" id="ARBA00023306"/>
    </source>
</evidence>
<feature type="signal peptide" evidence="13">
    <location>
        <begin position="1"/>
        <end position="16"/>
    </location>
</feature>
<dbReference type="InterPro" id="IPR037140">
    <property type="entry name" value="VHL_beta_dom_sf"/>
</dbReference>
<feature type="region of interest" description="Disordered" evidence="12">
    <location>
        <begin position="1467"/>
        <end position="1510"/>
    </location>
</feature>
<dbReference type="GO" id="GO:0005694">
    <property type="term" value="C:chromosome"/>
    <property type="evidence" value="ECO:0007669"/>
    <property type="project" value="InterPro"/>
</dbReference>
<reference evidence="15" key="1">
    <citation type="submission" date="2023-08" db="EMBL/GenBank/DDBJ databases">
        <authorList>
            <person name="Audoor S."/>
            <person name="Bilcke G."/>
        </authorList>
    </citation>
    <scope>NUCLEOTIDE SEQUENCE</scope>
</reference>
<feature type="coiled-coil region" evidence="11">
    <location>
        <begin position="613"/>
        <end position="788"/>
    </location>
</feature>
<dbReference type="SUPFAM" id="SSF57997">
    <property type="entry name" value="Tropomyosin"/>
    <property type="match status" value="1"/>
</dbReference>
<comment type="caution">
    <text evidence="15">The sequence shown here is derived from an EMBL/GenBank/DDBJ whole genome shotgun (WGS) entry which is preliminary data.</text>
</comment>
<evidence type="ECO:0000256" key="11">
    <source>
        <dbReference type="SAM" id="Coils"/>
    </source>
</evidence>
<evidence type="ECO:0000256" key="2">
    <source>
        <dbReference type="ARBA" id="ARBA00005231"/>
    </source>
</evidence>
<dbReference type="InterPro" id="IPR003395">
    <property type="entry name" value="RecF/RecN/SMC_N"/>
</dbReference>
<dbReference type="InterPro" id="IPR036277">
    <property type="entry name" value="SMC_hinge_sf"/>
</dbReference>
<keyword evidence="3" id="KW-0132">Cell division</keyword>
<keyword evidence="16" id="KW-1185">Reference proteome</keyword>
<dbReference type="GO" id="GO:0003755">
    <property type="term" value="F:peptidyl-prolyl cis-trans isomerase activity"/>
    <property type="evidence" value="ECO:0007669"/>
    <property type="project" value="InterPro"/>
</dbReference>
<dbReference type="Gene3D" id="3.40.50.300">
    <property type="entry name" value="P-loop containing nucleotide triphosphate hydrolases"/>
    <property type="match status" value="2"/>
</dbReference>
<keyword evidence="13" id="KW-0732">Signal</keyword>
<dbReference type="Pfam" id="PF02463">
    <property type="entry name" value="SMC_N"/>
    <property type="match status" value="1"/>
</dbReference>
<dbReference type="InterPro" id="IPR027417">
    <property type="entry name" value="P-loop_NTPase"/>
</dbReference>
<dbReference type="Pfam" id="PF00160">
    <property type="entry name" value="Pro_isomerase"/>
    <property type="match status" value="1"/>
</dbReference>
<feature type="compositionally biased region" description="Basic and acidic residues" evidence="12">
    <location>
        <begin position="579"/>
        <end position="598"/>
    </location>
</feature>
<dbReference type="GO" id="GO:0030261">
    <property type="term" value="P:chromosome condensation"/>
    <property type="evidence" value="ECO:0007669"/>
    <property type="project" value="UniProtKB-KW"/>
</dbReference>
<dbReference type="InterPro" id="IPR036208">
    <property type="entry name" value="VHL_sf"/>
</dbReference>
<sequence>MLVSFLLFWLANLVSASNSAEVAFVNFSKEEVVVYWKNEKKENDLVKVGSLMPYESFHLESFTGHVFVYETKDTKGTLAVEEETHFFALGPAELLVQCSTTEGDIHAHIMPEWSPLGAARFLQLVDIGFFYGCALNRVVPQFLTQFGISASYDMRTAWRMESIKDDPPVDVPFRPGYMSYAGSGDNSRSTEVFIVMPGTAQHQLQHFGTNSWETPFGYVEEEDLTTVSNWYAYGDMPPWGEGPDPQIIYREDGYEYLKDEFPNMSYIQTCKIVGPVLGEAEEELERGPLNPKTMHIQEIVIDGFKSYAHRTVVEGFDPQFNAITGLNGSGKSNILDSICFVLGITNLSQVRAGNLSELVYKQGQAGVNRASVTIIFNNEDEAGSPVGYEQCSEITVTRQVLLGGKSKYSINGRNSSAGQVQNLFHSVQLNVNNPHFLIMQGRITKVLNMKPIEILGMVEEAAGTRMYETKRVAAIKTIDKKQAKVDELNAVLSEEITPTLERLRGEKHSYLKWSKNNADIERIERFVIASNFMDAQEALDCNKEGSDEMEVQVTALEEKAKEYESQIAEKEEEASDLSSRLKGEFDDSHKSLKQEEEKRSKELVKVISSWKNKKELTKNAESDLEAAKKLVEETQQALQQKKNEFAAESNSIETRLNAKKEAEAELERLTSDFQSMSAGLTCSQGDDGMTLPDQIAKAHSDSKTAEAKVKQATMKMKHLTKELGTVEKNLKKEQKSASDLNAKRDSAVEKEETLSAAVSNLEFDEEEFSSLEQEKDQLSANVAEWSDIVEVLSAKLGNRLAFRYADPVRGFDRSKVKGIVANLIKVNRAVHSTALEVVAGGKLYQVVVDEAITGKAILDRGKLERRVTIIPLDKIRPRKVTDAAARRAADIAQSLKTEAWPAIELVGYDEEVRAAMEYVFGSSIIVDGSKAANQICDSTKTRTVTLDGDVYDPSGTISGGSKDNLGTTLSELTKLAEISSKLEEGQVRLSEVRKKLDVLKKKSADYDKLKGKLEIAQAELGAIQKHLSQTSYGVLEEKFNAMTEEMKETEKQFEKMQKEQASKWDLYHELKEREGELTQERENRLGQIENDVQEAKKRVVDTDKSARQAQSTLQTLTLELDGLKTEVLTAEESVDSSKRALEAANTEEDNMQMKVGEVKASYDDAKTALYNFENRLVEVSSQLAELKHVKSSLKKKADDCTLQAKKISVTISRIQKERASAEKLVADLLKNNIWIESERSAFGVEGGDYDFTATDPSEMSKQLQSLKSEQEALSKKINKKVMGMIEKAEGEYTELLRKRKVVENDKKKIKSVIEELDVKKKSELERTWKKVNKDFGSIFSTILPGASAKLEPPEGMQAWEGLEVKVGFGDVWKESLSELSGGQRSLLALSLILSLLLFKPAPMYILDEVDAALDLSHTQNIGNMLKTHFSQSQFIVVSLKEGMFNNANVIFRTKFVDGVSTVARTIGTGSSKPRTLTQSAENETETQQTTSRKRVARAGNRSRGKENSMA</sequence>
<dbReference type="SUPFAM" id="SSF49468">
    <property type="entry name" value="VHL"/>
    <property type="match status" value="1"/>
</dbReference>
<evidence type="ECO:0000256" key="5">
    <source>
        <dbReference type="ARBA" id="ARBA00022776"/>
    </source>
</evidence>
<dbReference type="FunFam" id="3.40.50.300:FF:000385">
    <property type="entry name" value="Structural maintenance of chromosomes 2"/>
    <property type="match status" value="1"/>
</dbReference>
<keyword evidence="4" id="KW-0547">Nucleotide-binding</keyword>
<evidence type="ECO:0000256" key="12">
    <source>
        <dbReference type="SAM" id="MobiDB-lite"/>
    </source>
</evidence>
<dbReference type="PANTHER" id="PTHR43977">
    <property type="entry name" value="STRUCTURAL MAINTENANCE OF CHROMOSOMES PROTEIN 3"/>
    <property type="match status" value="1"/>
</dbReference>
<protein>
    <recommendedName>
        <fullName evidence="14">PPIase cyclophilin-type domain-containing protein</fullName>
    </recommendedName>
</protein>
<dbReference type="InterPro" id="IPR029000">
    <property type="entry name" value="Cyclophilin-like_dom_sf"/>
</dbReference>
<keyword evidence="8" id="KW-0226">DNA condensation</keyword>
<evidence type="ECO:0000256" key="7">
    <source>
        <dbReference type="ARBA" id="ARBA00023054"/>
    </source>
</evidence>
<feature type="coiled-coil region" evidence="11">
    <location>
        <begin position="982"/>
        <end position="1133"/>
    </location>
</feature>
<evidence type="ECO:0000256" key="6">
    <source>
        <dbReference type="ARBA" id="ARBA00022840"/>
    </source>
</evidence>
<feature type="chain" id="PRO_5042057239" description="PPIase cyclophilin-type domain-containing protein" evidence="13">
    <location>
        <begin position="17"/>
        <end position="1510"/>
    </location>
</feature>
<keyword evidence="7 11" id="KW-0175">Coiled coil</keyword>
<organism evidence="15 16">
    <name type="scientific">Cylindrotheca closterium</name>
    <dbReference type="NCBI Taxonomy" id="2856"/>
    <lineage>
        <taxon>Eukaryota</taxon>
        <taxon>Sar</taxon>
        <taxon>Stramenopiles</taxon>
        <taxon>Ochrophyta</taxon>
        <taxon>Bacillariophyta</taxon>
        <taxon>Bacillariophyceae</taxon>
        <taxon>Bacillariophycidae</taxon>
        <taxon>Bacillariales</taxon>
        <taxon>Bacillariaceae</taxon>
        <taxon>Cylindrotheca</taxon>
    </lineage>
</organism>
<dbReference type="CDD" id="cd03273">
    <property type="entry name" value="ABC_SMC2_euk"/>
    <property type="match status" value="1"/>
</dbReference>
<dbReference type="SMART" id="SM00968">
    <property type="entry name" value="SMC_hinge"/>
    <property type="match status" value="1"/>
</dbReference>
<dbReference type="Gene3D" id="2.60.40.780">
    <property type="entry name" value="von Hippel-Lindau disease tumour suppressor, beta domain"/>
    <property type="match status" value="1"/>
</dbReference>
<keyword evidence="6" id="KW-0067">ATP-binding</keyword>
<dbReference type="GO" id="GO:0005634">
    <property type="term" value="C:nucleus"/>
    <property type="evidence" value="ECO:0007669"/>
    <property type="project" value="UniProtKB-SubCell"/>
</dbReference>
<comment type="subcellular location">
    <subcellularLocation>
        <location evidence="1">Nucleus</location>
    </subcellularLocation>
</comment>
<evidence type="ECO:0000259" key="14">
    <source>
        <dbReference type="PROSITE" id="PS50072"/>
    </source>
</evidence>
<evidence type="ECO:0000313" key="15">
    <source>
        <dbReference type="EMBL" id="CAJ1969374.1"/>
    </source>
</evidence>
<dbReference type="Pfam" id="PF06470">
    <property type="entry name" value="SMC_hinge"/>
    <property type="match status" value="1"/>
</dbReference>
<dbReference type="Proteomes" id="UP001295423">
    <property type="component" value="Unassembled WGS sequence"/>
</dbReference>
<evidence type="ECO:0000256" key="4">
    <source>
        <dbReference type="ARBA" id="ARBA00022741"/>
    </source>
</evidence>
<evidence type="ECO:0000256" key="9">
    <source>
        <dbReference type="ARBA" id="ARBA00023242"/>
    </source>
</evidence>
<dbReference type="SUPFAM" id="SSF75553">
    <property type="entry name" value="Smc hinge domain"/>
    <property type="match status" value="1"/>
</dbReference>
<evidence type="ECO:0000256" key="8">
    <source>
        <dbReference type="ARBA" id="ARBA00023067"/>
    </source>
</evidence>
<evidence type="ECO:0000313" key="16">
    <source>
        <dbReference type="Proteomes" id="UP001295423"/>
    </source>
</evidence>
<feature type="compositionally biased region" description="Basic residues" evidence="12">
    <location>
        <begin position="1491"/>
        <end position="1502"/>
    </location>
</feature>
<evidence type="ECO:0000256" key="13">
    <source>
        <dbReference type="SAM" id="SignalP"/>
    </source>
</evidence>